<dbReference type="PROSITE" id="PS51030">
    <property type="entry name" value="NUCLEAR_REC_DBD_2"/>
    <property type="match status" value="1"/>
</dbReference>
<evidence type="ECO:0000259" key="15">
    <source>
        <dbReference type="PROSITE" id="PS51030"/>
    </source>
</evidence>
<keyword evidence="5 13" id="KW-0805">Transcription regulation</keyword>
<evidence type="ECO:0000256" key="6">
    <source>
        <dbReference type="ARBA" id="ARBA00023125"/>
    </source>
</evidence>
<feature type="compositionally biased region" description="Low complexity" evidence="14">
    <location>
        <begin position="240"/>
        <end position="251"/>
    </location>
</feature>
<gene>
    <name evidence="18" type="primary">LOC113795724</name>
</gene>
<evidence type="ECO:0000313" key="17">
    <source>
        <dbReference type="Proteomes" id="UP000515146"/>
    </source>
</evidence>
<feature type="region of interest" description="Disordered" evidence="14">
    <location>
        <begin position="1"/>
        <end position="58"/>
    </location>
</feature>
<feature type="domain" description="Nuclear receptor" evidence="15">
    <location>
        <begin position="286"/>
        <end position="361"/>
    </location>
</feature>
<evidence type="ECO:0000313" key="18">
    <source>
        <dbReference type="RefSeq" id="XP_027201732.1"/>
    </source>
</evidence>
<dbReference type="PRINTS" id="PR00047">
    <property type="entry name" value="STROIDFINGER"/>
</dbReference>
<evidence type="ECO:0000256" key="12">
    <source>
        <dbReference type="ARBA" id="ARBA00075617"/>
    </source>
</evidence>
<dbReference type="PROSITE" id="PS00031">
    <property type="entry name" value="NUCLEAR_REC_DBD_1"/>
    <property type="match status" value="1"/>
</dbReference>
<dbReference type="OrthoDB" id="5952118at2759"/>
<dbReference type="FunFam" id="3.30.50.10:FF:000009">
    <property type="entry name" value="nuclear receptor subfamily 4 group A member 2"/>
    <property type="match status" value="1"/>
</dbReference>
<dbReference type="GO" id="GO:0035259">
    <property type="term" value="F:nuclear glucocorticoid receptor binding"/>
    <property type="evidence" value="ECO:0007669"/>
    <property type="project" value="TreeGrafter"/>
</dbReference>
<feature type="compositionally biased region" description="Basic residues" evidence="14">
    <location>
        <begin position="366"/>
        <end position="377"/>
    </location>
</feature>
<comment type="similarity">
    <text evidence="13">Belongs to the nuclear hormone receptor family.</text>
</comment>
<dbReference type="GO" id="GO:0000978">
    <property type="term" value="F:RNA polymerase II cis-regulatory region sequence-specific DNA binding"/>
    <property type="evidence" value="ECO:0007669"/>
    <property type="project" value="TreeGrafter"/>
</dbReference>
<dbReference type="CDD" id="cd06969">
    <property type="entry name" value="NR_DBD_NGFI-B"/>
    <property type="match status" value="1"/>
</dbReference>
<feature type="compositionally biased region" description="Polar residues" evidence="14">
    <location>
        <begin position="252"/>
        <end position="264"/>
    </location>
</feature>
<dbReference type="InterPro" id="IPR001628">
    <property type="entry name" value="Znf_hrmn_rcpt"/>
</dbReference>
<dbReference type="Gene3D" id="3.30.50.10">
    <property type="entry name" value="Erythroid Transcription Factor GATA-1, subunit A"/>
    <property type="match status" value="1"/>
</dbReference>
<keyword evidence="3 13" id="KW-0863">Zinc-finger</keyword>
<dbReference type="InterPro" id="IPR013088">
    <property type="entry name" value="Znf_NHR/GATA"/>
</dbReference>
<name>A0A6P6Y8N3_DERPT</name>
<keyword evidence="8 13" id="KW-0675">Receptor</keyword>
<keyword evidence="17" id="KW-1185">Reference proteome</keyword>
<evidence type="ECO:0000256" key="9">
    <source>
        <dbReference type="ARBA" id="ARBA00023242"/>
    </source>
</evidence>
<protein>
    <recommendedName>
        <fullName evidence="11">Probable nuclear hormone receptor HR38</fullName>
    </recommendedName>
    <alternativeName>
        <fullName evidence="12">Nuclear receptor subfamily 4 group A member 4</fullName>
    </alternativeName>
</protein>
<dbReference type="InterPro" id="IPR001723">
    <property type="entry name" value="Nuclear_hrmn_rcpt"/>
</dbReference>
<evidence type="ECO:0000256" key="1">
    <source>
        <dbReference type="ARBA" id="ARBA00004123"/>
    </source>
</evidence>
<dbReference type="PANTHER" id="PTHR24085">
    <property type="entry name" value="NUCLEAR HORMONE RECEPTOR"/>
    <property type="match status" value="1"/>
</dbReference>
<keyword evidence="4 13" id="KW-0862">Zinc</keyword>
<keyword evidence="2 13" id="KW-0479">Metal-binding</keyword>
<evidence type="ECO:0000256" key="7">
    <source>
        <dbReference type="ARBA" id="ARBA00023163"/>
    </source>
</evidence>
<feature type="domain" description="NR LBD" evidence="16">
    <location>
        <begin position="390"/>
        <end position="631"/>
    </location>
</feature>
<dbReference type="SUPFAM" id="SSF57716">
    <property type="entry name" value="Glucocorticoid receptor-like (DNA-binding domain)"/>
    <property type="match status" value="1"/>
</dbReference>
<feature type="compositionally biased region" description="Polar residues" evidence="14">
    <location>
        <begin position="19"/>
        <end position="40"/>
    </location>
</feature>
<dbReference type="InterPro" id="IPR003070">
    <property type="entry name" value="NR4A1-3"/>
</dbReference>
<dbReference type="AlphaFoldDB" id="A0A6P6Y8N3"/>
<evidence type="ECO:0000259" key="16">
    <source>
        <dbReference type="PROSITE" id="PS51843"/>
    </source>
</evidence>
<evidence type="ECO:0000256" key="5">
    <source>
        <dbReference type="ARBA" id="ARBA00023015"/>
    </source>
</evidence>
<feature type="region of interest" description="Disordered" evidence="14">
    <location>
        <begin position="364"/>
        <end position="384"/>
    </location>
</feature>
<evidence type="ECO:0000256" key="10">
    <source>
        <dbReference type="ARBA" id="ARBA00065130"/>
    </source>
</evidence>
<evidence type="ECO:0000256" key="2">
    <source>
        <dbReference type="ARBA" id="ARBA00022723"/>
    </source>
</evidence>
<dbReference type="PRINTS" id="PR00398">
    <property type="entry name" value="STRDHORMONER"/>
</dbReference>
<dbReference type="Proteomes" id="UP000515146">
    <property type="component" value="Unplaced"/>
</dbReference>
<evidence type="ECO:0000256" key="11">
    <source>
        <dbReference type="ARBA" id="ARBA00071265"/>
    </source>
</evidence>
<proteinExistence type="inferred from homology"/>
<evidence type="ECO:0000256" key="13">
    <source>
        <dbReference type="RuleBase" id="RU004334"/>
    </source>
</evidence>
<dbReference type="PROSITE" id="PS51843">
    <property type="entry name" value="NR_LBD"/>
    <property type="match status" value="1"/>
</dbReference>
<dbReference type="GO" id="GO:0008270">
    <property type="term" value="F:zinc ion binding"/>
    <property type="evidence" value="ECO:0007669"/>
    <property type="project" value="UniProtKB-KW"/>
</dbReference>
<reference evidence="18" key="1">
    <citation type="submission" date="2025-08" db="UniProtKB">
        <authorList>
            <consortium name="RefSeq"/>
        </authorList>
    </citation>
    <scope>IDENTIFICATION</scope>
    <source>
        <strain evidence="18">Airmid</strain>
    </source>
</reference>
<dbReference type="RefSeq" id="XP_027201732.1">
    <property type="nucleotide sequence ID" value="XM_027345931.1"/>
</dbReference>
<comment type="subcellular location">
    <subcellularLocation>
        <location evidence="1 13">Nucleus</location>
    </subcellularLocation>
</comment>
<keyword evidence="6 13" id="KW-0238">DNA-binding</keyword>
<organism evidence="17 18">
    <name type="scientific">Dermatophagoides pteronyssinus</name>
    <name type="common">European house dust mite</name>
    <dbReference type="NCBI Taxonomy" id="6956"/>
    <lineage>
        <taxon>Eukaryota</taxon>
        <taxon>Metazoa</taxon>
        <taxon>Ecdysozoa</taxon>
        <taxon>Arthropoda</taxon>
        <taxon>Chelicerata</taxon>
        <taxon>Arachnida</taxon>
        <taxon>Acari</taxon>
        <taxon>Acariformes</taxon>
        <taxon>Sarcoptiformes</taxon>
        <taxon>Astigmata</taxon>
        <taxon>Psoroptidia</taxon>
        <taxon>Analgoidea</taxon>
        <taxon>Pyroglyphidae</taxon>
        <taxon>Dermatophagoidinae</taxon>
        <taxon>Dermatophagoides</taxon>
    </lineage>
</organism>
<dbReference type="Pfam" id="PF00104">
    <property type="entry name" value="Hormone_recep"/>
    <property type="match status" value="1"/>
</dbReference>
<feature type="compositionally biased region" description="Low complexity" evidence="14">
    <location>
        <begin position="41"/>
        <end position="58"/>
    </location>
</feature>
<dbReference type="Pfam" id="PF00105">
    <property type="entry name" value="zf-C4"/>
    <property type="match status" value="1"/>
</dbReference>
<dbReference type="KEGG" id="dpte:113795724"/>
<dbReference type="InterPro" id="IPR000536">
    <property type="entry name" value="Nucl_hrmn_rcpt_lig-bd"/>
</dbReference>
<dbReference type="PANTHER" id="PTHR24085:SF4">
    <property type="entry name" value="NUCLEAR HORMONE RECEPTOR HR38-RELATED"/>
    <property type="match status" value="1"/>
</dbReference>
<dbReference type="GO" id="GO:0005667">
    <property type="term" value="C:transcription regulator complex"/>
    <property type="evidence" value="ECO:0007669"/>
    <property type="project" value="TreeGrafter"/>
</dbReference>
<feature type="compositionally biased region" description="Gly residues" evidence="14">
    <location>
        <begin position="269"/>
        <end position="278"/>
    </location>
</feature>
<comment type="subunit">
    <text evidence="10">Forms a heterodimer with USP.</text>
</comment>
<feature type="region of interest" description="Disordered" evidence="14">
    <location>
        <begin position="233"/>
        <end position="280"/>
    </location>
</feature>
<keyword evidence="7 13" id="KW-0804">Transcription</keyword>
<dbReference type="GO" id="GO:0004879">
    <property type="term" value="F:nuclear receptor activity"/>
    <property type="evidence" value="ECO:0007669"/>
    <property type="project" value="InterPro"/>
</dbReference>
<evidence type="ECO:0000256" key="14">
    <source>
        <dbReference type="SAM" id="MobiDB-lite"/>
    </source>
</evidence>
<evidence type="ECO:0000256" key="4">
    <source>
        <dbReference type="ARBA" id="ARBA00022833"/>
    </source>
</evidence>
<dbReference type="InParanoid" id="A0A6P6Y8N3"/>
<dbReference type="InterPro" id="IPR035500">
    <property type="entry name" value="NHR-like_dom_sf"/>
</dbReference>
<evidence type="ECO:0000256" key="3">
    <source>
        <dbReference type="ARBA" id="ARBA00022771"/>
    </source>
</evidence>
<dbReference type="GO" id="GO:0005634">
    <property type="term" value="C:nucleus"/>
    <property type="evidence" value="ECO:0007669"/>
    <property type="project" value="UniProtKB-SubCell"/>
</dbReference>
<dbReference type="SMART" id="SM00430">
    <property type="entry name" value="HOLI"/>
    <property type="match status" value="1"/>
</dbReference>
<dbReference type="Gene3D" id="1.10.565.10">
    <property type="entry name" value="Retinoid X Receptor"/>
    <property type="match status" value="1"/>
</dbReference>
<keyword evidence="9 13" id="KW-0539">Nucleus</keyword>
<dbReference type="PRINTS" id="PR01284">
    <property type="entry name" value="NUCLEARECPTR"/>
</dbReference>
<dbReference type="SUPFAM" id="SSF48508">
    <property type="entry name" value="Nuclear receptor ligand-binding domain"/>
    <property type="match status" value="1"/>
</dbReference>
<evidence type="ECO:0000256" key="8">
    <source>
        <dbReference type="ARBA" id="ARBA00023170"/>
    </source>
</evidence>
<feature type="compositionally biased region" description="Low complexity" evidence="14">
    <location>
        <begin position="9"/>
        <end position="18"/>
    </location>
</feature>
<dbReference type="SMART" id="SM00399">
    <property type="entry name" value="ZnF_C4"/>
    <property type="match status" value="1"/>
</dbReference>
<sequence>MDTFDDVEQQQQQQQQFQSSKNNNSLRFNQQNFIATRLSPTSSSTTSSGQLKQSSSSSSMMMMINKMEDDDDDDDDDEIVDNNDDDLDEKILTAADFLFSSPSTTTETTSSPSLSSMISSRTAQTMNIDLHNLSLNVLTNPIDSQILSSSSATYPSQQFITATSTTTGTLAQQQQQQLPITTTTTTIPLSGIIELNQMTAGNTTAIQQQQQQQYHQQQQQNVQLTLPTLSTSTIDTIPASSSSQHRSTTTTYRNNNQSQSTISNKSTIGRGGNSGGGGHKTKSTTLQTCAVCGDVAACQHYGVLTCEGCKGFFKRTVQKGSKYTCLGNKDCTVDKRRRNRCQFCRFQKCLTVGMVKEVVRTDSLKGRRGRLPSKPKSPHQLDQLGQRKLPPISTIASLLKAHEESSVNKANLDFSRFNDNFDEQINICNQYQQDLFDHEILTILSSSLDNLWLFIERIPGFHELNELDRKTLFQNSCLELFALRLAYRLIENNDNNILILCNNIVLHRNQFKFTLGEWLPMIEELSKQLQSMNLDLNAFVCLCALTVITARDCIKDSNQIEQIENKIINSLRDHTIYNNEAQKKFNYFSKILTKLSELRTIGEFGQRIIMKKIQQLSTSSSSTSLSASSTSSTSSSINKLYDIIELERKISPITNINHHQQQQQLSNTATINIPVTFSDLISHCDNLSTITTVAANISSSTITSTPPQPPTTTSTTLNQSLDFDIQTIASFFKDWPDVIDK</sequence>
<accession>A0A6P6Y8N3</accession>
<dbReference type="GO" id="GO:0071376">
    <property type="term" value="P:cellular response to corticotropin-releasing hormone stimulus"/>
    <property type="evidence" value="ECO:0007669"/>
    <property type="project" value="TreeGrafter"/>
</dbReference>